<dbReference type="PIRSF" id="PIRSF000904">
    <property type="entry name" value="FBPtase_SBPase"/>
    <property type="match status" value="1"/>
</dbReference>
<comment type="catalytic activity">
    <reaction evidence="1">
        <text>beta-D-fructose 1,6-bisphosphate + H2O = beta-D-fructose 6-phosphate + phosphate</text>
        <dbReference type="Rhea" id="RHEA:11064"/>
        <dbReference type="ChEBI" id="CHEBI:15377"/>
        <dbReference type="ChEBI" id="CHEBI:32966"/>
        <dbReference type="ChEBI" id="CHEBI:43474"/>
        <dbReference type="ChEBI" id="CHEBI:57634"/>
        <dbReference type="EC" id="3.1.3.11"/>
    </reaction>
</comment>
<dbReference type="GO" id="GO:0005986">
    <property type="term" value="P:sucrose biosynthetic process"/>
    <property type="evidence" value="ECO:0007669"/>
    <property type="project" value="TreeGrafter"/>
</dbReference>
<evidence type="ECO:0000256" key="13">
    <source>
        <dbReference type="ARBA" id="ARBA00022723"/>
    </source>
</evidence>
<dbReference type="InterPro" id="IPR033391">
    <property type="entry name" value="FBPase_N"/>
</dbReference>
<dbReference type="GO" id="GO:0006002">
    <property type="term" value="P:fructose 6-phosphate metabolic process"/>
    <property type="evidence" value="ECO:0007669"/>
    <property type="project" value="TreeGrafter"/>
</dbReference>
<evidence type="ECO:0000256" key="7">
    <source>
        <dbReference type="ARBA" id="ARBA00013045"/>
    </source>
</evidence>
<keyword evidence="10" id="KW-0150">Chloroplast</keyword>
<evidence type="ECO:0000256" key="14">
    <source>
        <dbReference type="ARBA" id="ARBA00022801"/>
    </source>
</evidence>
<evidence type="ECO:0000256" key="10">
    <source>
        <dbReference type="ARBA" id="ARBA00022528"/>
    </source>
</evidence>
<keyword evidence="13" id="KW-0479">Metal-binding</keyword>
<dbReference type="CDD" id="cd00354">
    <property type="entry name" value="FBPase"/>
    <property type="match status" value="2"/>
</dbReference>
<dbReference type="PIRSF" id="PIRSF500210">
    <property type="entry name" value="FBPtase"/>
    <property type="match status" value="1"/>
</dbReference>
<feature type="non-terminal residue" evidence="25">
    <location>
        <position position="1"/>
    </location>
</feature>
<comment type="catalytic activity">
    <reaction evidence="19">
        <text>D-sedoheptulose 1,7-bisphosphate + H2O = D-sedoheptulose 7-phosphate + phosphate</text>
        <dbReference type="Rhea" id="RHEA:17461"/>
        <dbReference type="ChEBI" id="CHEBI:15377"/>
        <dbReference type="ChEBI" id="CHEBI:43474"/>
        <dbReference type="ChEBI" id="CHEBI:57483"/>
        <dbReference type="ChEBI" id="CHEBI:58335"/>
        <dbReference type="EC" id="3.1.3.37"/>
    </reaction>
</comment>
<dbReference type="PRINTS" id="PR01958">
    <property type="entry name" value="S17BPHPHTASE"/>
</dbReference>
<dbReference type="GO" id="GO:0046872">
    <property type="term" value="F:metal ion binding"/>
    <property type="evidence" value="ECO:0007669"/>
    <property type="project" value="UniProtKB-KW"/>
</dbReference>
<keyword evidence="9" id="KW-0963">Cytoplasm</keyword>
<comment type="subcellular location">
    <subcellularLocation>
        <location evidence="3">Plastid</location>
        <location evidence="3">Chloroplast</location>
    </subcellularLocation>
</comment>
<feature type="domain" description="Fructose-1-6-bisphosphatase class 1 C-terminal" evidence="24">
    <location>
        <begin position="643"/>
        <end position="766"/>
    </location>
</feature>
<evidence type="ECO:0000256" key="1">
    <source>
        <dbReference type="ARBA" id="ARBA00001273"/>
    </source>
</evidence>
<dbReference type="InterPro" id="IPR023079">
    <property type="entry name" value="SBPase"/>
</dbReference>
<dbReference type="EC" id="3.1.3.11" evidence="8"/>
<dbReference type="PANTHER" id="PTHR11556">
    <property type="entry name" value="FRUCTOSE-1,6-BISPHOSPHATASE-RELATED"/>
    <property type="match status" value="1"/>
</dbReference>
<dbReference type="FunFam" id="3.30.540.10:FF:000010">
    <property type="entry name" value="Sedoheptulose-1,7-bisphosphatase, chloroplastic"/>
    <property type="match status" value="2"/>
</dbReference>
<evidence type="ECO:0000259" key="23">
    <source>
        <dbReference type="Pfam" id="PF00316"/>
    </source>
</evidence>
<keyword evidence="12" id="KW-0934">Plastid</keyword>
<dbReference type="InterPro" id="IPR000146">
    <property type="entry name" value="FBPase_class-1"/>
</dbReference>
<accession>A0A0S3IU58</accession>
<evidence type="ECO:0000256" key="4">
    <source>
        <dbReference type="ARBA" id="ARBA00005215"/>
    </source>
</evidence>
<evidence type="ECO:0000256" key="18">
    <source>
        <dbReference type="ARBA" id="ARBA00023277"/>
    </source>
</evidence>
<organism evidence="25">
    <name type="scientific">Euglenaformis proxima</name>
    <dbReference type="NCBI Taxonomy" id="299110"/>
    <lineage>
        <taxon>Eukaryota</taxon>
        <taxon>Discoba</taxon>
        <taxon>Euglenozoa</taxon>
        <taxon>Euglenida</taxon>
        <taxon>Spirocuta</taxon>
        <taxon>Euglenophyceae</taxon>
        <taxon>Euglenales</taxon>
        <taxon>Euglenaceae</taxon>
        <taxon>Euglenaformis</taxon>
    </lineage>
</organism>
<dbReference type="AlphaFoldDB" id="A0A0S3IU58"/>
<name>A0A0S3IU58_9EUGL</name>
<feature type="domain" description="Fructose-1-6-bisphosphatase class I N-terminal" evidence="23">
    <location>
        <begin position="122"/>
        <end position="278"/>
    </location>
</feature>
<dbReference type="Gene3D" id="3.30.540.10">
    <property type="entry name" value="Fructose-1,6-Bisphosphatase, subunit A, domain 1"/>
    <property type="match status" value="2"/>
</dbReference>
<keyword evidence="18" id="KW-0119">Carbohydrate metabolism</keyword>
<proteinExistence type="evidence at transcript level"/>
<evidence type="ECO:0000256" key="5">
    <source>
        <dbReference type="ARBA" id="ARBA00010941"/>
    </source>
</evidence>
<keyword evidence="16" id="KW-0809">Transit peptide</keyword>
<comment type="pathway">
    <text evidence="4">Carbohydrate biosynthesis; Calvin cycle.</text>
</comment>
<feature type="domain" description="Fructose-1-6-bisphosphatase class I N-terminal" evidence="23">
    <location>
        <begin position="477"/>
        <end position="636"/>
    </location>
</feature>
<evidence type="ECO:0000256" key="2">
    <source>
        <dbReference type="ARBA" id="ARBA00001946"/>
    </source>
</evidence>
<evidence type="ECO:0000256" key="11">
    <source>
        <dbReference type="ARBA" id="ARBA00022567"/>
    </source>
</evidence>
<evidence type="ECO:0000256" key="12">
    <source>
        <dbReference type="ARBA" id="ARBA00022640"/>
    </source>
</evidence>
<keyword evidence="17" id="KW-1015">Disulfide bond</keyword>
<comment type="similarity">
    <text evidence="5">Belongs to the FBPase class 1 family.</text>
</comment>
<dbReference type="GO" id="GO:0019253">
    <property type="term" value="P:reductive pentose-phosphate cycle"/>
    <property type="evidence" value="ECO:0007669"/>
    <property type="project" value="UniProtKB-KW"/>
</dbReference>
<keyword evidence="14" id="KW-0378">Hydrolase</keyword>
<evidence type="ECO:0000256" key="17">
    <source>
        <dbReference type="ARBA" id="ARBA00023157"/>
    </source>
</evidence>
<evidence type="ECO:0000256" key="3">
    <source>
        <dbReference type="ARBA" id="ARBA00004229"/>
    </source>
</evidence>
<evidence type="ECO:0000256" key="15">
    <source>
        <dbReference type="ARBA" id="ARBA00022842"/>
    </source>
</evidence>
<evidence type="ECO:0000256" key="6">
    <source>
        <dbReference type="ARBA" id="ARBA00011738"/>
    </source>
</evidence>
<evidence type="ECO:0000256" key="22">
    <source>
        <dbReference type="ARBA" id="ARBA00082094"/>
    </source>
</evidence>
<dbReference type="InterPro" id="IPR044015">
    <property type="entry name" value="FBPase_C_dom"/>
</dbReference>
<feature type="domain" description="Fructose-1-6-bisphosphatase class 1 C-terminal" evidence="24">
    <location>
        <begin position="285"/>
        <end position="408"/>
    </location>
</feature>
<evidence type="ECO:0000256" key="16">
    <source>
        <dbReference type="ARBA" id="ARBA00022946"/>
    </source>
</evidence>
<evidence type="ECO:0000256" key="20">
    <source>
        <dbReference type="ARBA" id="ARBA00070639"/>
    </source>
</evidence>
<dbReference type="EC" id="3.1.3.37" evidence="7"/>
<comment type="subunit">
    <text evidence="6">Homodimer.</text>
</comment>
<keyword evidence="11" id="KW-0113">Calvin cycle</keyword>
<dbReference type="FunFam" id="3.40.190.80:FF:000008">
    <property type="entry name" value="Sedoheptulose-1,7-bisphosphatase, chloroplastic"/>
    <property type="match status" value="2"/>
</dbReference>
<dbReference type="EMBL" id="KT714079">
    <property type="protein sequence ID" value="ALR69599.1"/>
    <property type="molecule type" value="mRNA"/>
</dbReference>
<dbReference type="GO" id="GO:0009507">
    <property type="term" value="C:chloroplast"/>
    <property type="evidence" value="ECO:0007669"/>
    <property type="project" value="UniProtKB-SubCell"/>
</dbReference>
<dbReference type="GO" id="GO:0030388">
    <property type="term" value="P:fructose 1,6-bisphosphate metabolic process"/>
    <property type="evidence" value="ECO:0007669"/>
    <property type="project" value="TreeGrafter"/>
</dbReference>
<protein>
    <recommendedName>
        <fullName evidence="20">Sedoheptulose-1,7-bisphosphatase, chloroplastic</fullName>
        <ecNumber evidence="8">3.1.3.11</ecNumber>
        <ecNumber evidence="7">3.1.3.37</ecNumber>
    </recommendedName>
    <alternativeName>
        <fullName evidence="21">SED(1,7)P2ase</fullName>
    </alternativeName>
    <alternativeName>
        <fullName evidence="22">Sedoheptulose bisphosphatase</fullName>
    </alternativeName>
</protein>
<dbReference type="GO" id="GO:0006000">
    <property type="term" value="P:fructose metabolic process"/>
    <property type="evidence" value="ECO:0007669"/>
    <property type="project" value="TreeGrafter"/>
</dbReference>
<evidence type="ECO:0000256" key="8">
    <source>
        <dbReference type="ARBA" id="ARBA00013093"/>
    </source>
</evidence>
<dbReference type="SUPFAM" id="SSF56655">
    <property type="entry name" value="Carbohydrate phosphatase"/>
    <property type="match status" value="3"/>
</dbReference>
<dbReference type="HAMAP" id="MF_01855">
    <property type="entry name" value="FBPase_class1"/>
    <property type="match status" value="2"/>
</dbReference>
<dbReference type="InterPro" id="IPR028343">
    <property type="entry name" value="FBPtase"/>
</dbReference>
<dbReference type="PANTHER" id="PTHR11556:SF35">
    <property type="entry name" value="SEDOHEPTULOSE-1,7-BISPHOSPHATASE, CHLOROPLASTIC"/>
    <property type="match status" value="1"/>
</dbReference>
<dbReference type="Pfam" id="PF18913">
    <property type="entry name" value="FBPase_C"/>
    <property type="match status" value="3"/>
</dbReference>
<evidence type="ECO:0000259" key="24">
    <source>
        <dbReference type="Pfam" id="PF18913"/>
    </source>
</evidence>
<dbReference type="Gene3D" id="3.40.190.80">
    <property type="match status" value="3"/>
</dbReference>
<evidence type="ECO:0000256" key="9">
    <source>
        <dbReference type="ARBA" id="ARBA00022490"/>
    </source>
</evidence>
<dbReference type="Pfam" id="PF00316">
    <property type="entry name" value="FBPase"/>
    <property type="match status" value="2"/>
</dbReference>
<feature type="domain" description="Fructose-1-6-bisphosphatase class 1 C-terminal" evidence="24">
    <location>
        <begin position="8"/>
        <end position="70"/>
    </location>
</feature>
<evidence type="ECO:0000256" key="21">
    <source>
        <dbReference type="ARBA" id="ARBA00077067"/>
    </source>
</evidence>
<sequence>TNVISPSTQGQAAVAFEAAPIALLVERAGGASSCDGKCVSALDVQINGIDQRTQVCFGSKTEVARFEHYLHGKVSDRLLSESAAMAAAAITGEQVAMFATVGSKTDVGATLDEFLLAAVPDSKLRLIMATLAESGRTIDHKVKTASCGGTACTNVFGDEQLAVDMLADKVLFEGLKHCGVCEIACSEENPVPLEMGGKGYSVCFDPLDGSSIVDTNFSVGTIFGVWPGDKIVGTTGRDLAASGIIVYGPRTILCVAFKGLAGAYDFMLQDDGSWVLVKVTKKIGEGKLFSPGNLRCTYDNPQYLDLISYYNNEQYTLRYTGGMVPDVYQLLIKERGVFTNVISPTTKAKLRLSFEVAPIGMLIEAAGGASSCDGKCVSSLDVTITGIDQRTQVCFGSRVEVARFEQFMHGGVSSRLASTLSAEELARATAPAKSDKKITSAPDPTPAFQAPIWKVQPAPQISAKIGDSLEEFLAQAASDPKLRRVMTTLADSCRAISHKVKTASCGGTAATNVFGDEQLAVDMLADQVLFDGLKHCDVCEIACSEENPVPLEMGGSGYSVCFDPLDGSSIVDTNFAVGTIFGVWPGNKIVGTTGRDLAASGICVYGPRTIFCIAFKDYPGTHDFLLGDDGKWTYVKVTTHIGEGKMFAPGNLRCTLDNPEYEKLISYYVREQYTLRYTGGMVPDVYQMFIKEKGVFTNVISPSTKAKLRLSFEAAPIALLVERAGGASSCDGKCVSALDVQINGIDQRTQVCFGSKTEVARFEHYLYGKVSDRLLSM</sequence>
<feature type="non-terminal residue" evidence="25">
    <location>
        <position position="777"/>
    </location>
</feature>
<dbReference type="GO" id="GO:0050278">
    <property type="term" value="F:sedoheptulose-bisphosphatase activity"/>
    <property type="evidence" value="ECO:0007669"/>
    <property type="project" value="UniProtKB-EC"/>
</dbReference>
<comment type="cofactor">
    <cofactor evidence="2">
        <name>Mg(2+)</name>
        <dbReference type="ChEBI" id="CHEBI:18420"/>
    </cofactor>
</comment>
<evidence type="ECO:0000256" key="19">
    <source>
        <dbReference type="ARBA" id="ARBA00034040"/>
    </source>
</evidence>
<dbReference type="GO" id="GO:0006094">
    <property type="term" value="P:gluconeogenesis"/>
    <property type="evidence" value="ECO:0007669"/>
    <property type="project" value="TreeGrafter"/>
</dbReference>
<evidence type="ECO:0000313" key="25">
    <source>
        <dbReference type="EMBL" id="ALR69599.1"/>
    </source>
</evidence>
<reference evidence="25" key="1">
    <citation type="journal article" date="2015" name="J. Eukaryot. Microbiol.">
        <title>Evolutionary History of the Enzymes Involved in the Calvin-Benson Cycle in Euglenids.</title>
        <authorList>
            <person name="Markunas C.M."/>
            <person name="Triemer R.E."/>
        </authorList>
    </citation>
    <scope>NUCLEOTIDE SEQUENCE</scope>
</reference>
<keyword evidence="15" id="KW-0460">Magnesium</keyword>
<dbReference type="GO" id="GO:0042132">
    <property type="term" value="F:fructose 1,6-bisphosphate 1-phosphatase activity"/>
    <property type="evidence" value="ECO:0007669"/>
    <property type="project" value="UniProtKB-EC"/>
</dbReference>